<evidence type="ECO:0000313" key="1">
    <source>
        <dbReference type="EMBL" id="XBJ29205.1"/>
    </source>
</evidence>
<dbReference type="InterPro" id="IPR029063">
    <property type="entry name" value="SAM-dependent_MTases_sf"/>
</dbReference>
<accession>A0AAU7E6T3</accession>
<reference evidence="1" key="1">
    <citation type="submission" date="2024-05" db="EMBL/GenBank/DDBJ databases">
        <title>Campylobacter coli isolated from environmental waters in Slovenia.</title>
        <authorList>
            <person name="Zautner A.E."/>
            <person name="Bunk B."/>
            <person name="Riedel T."/>
            <person name="Sproeer C."/>
        </authorList>
    </citation>
    <scope>NUCLEOTIDE SEQUENCE</scope>
    <source>
        <strain evidence="1">CCS1377</strain>
    </source>
</reference>
<gene>
    <name evidence="1" type="ORF">AAH949_09030</name>
</gene>
<dbReference type="RefSeq" id="WP_166739668.1">
    <property type="nucleotide sequence ID" value="NZ_CP155620.1"/>
</dbReference>
<evidence type="ECO:0008006" key="2">
    <source>
        <dbReference type="Google" id="ProtNLM"/>
    </source>
</evidence>
<proteinExistence type="predicted"/>
<dbReference type="EMBL" id="CP155620">
    <property type="protein sequence ID" value="XBJ29205.1"/>
    <property type="molecule type" value="Genomic_DNA"/>
</dbReference>
<name>A0AAU7E6T3_9BACT</name>
<dbReference type="Gene3D" id="3.40.50.150">
    <property type="entry name" value="Vaccinia Virus protein VP39"/>
    <property type="match status" value="1"/>
</dbReference>
<protein>
    <recommendedName>
        <fullName evidence="2">Trans-aconitate 2-methyltransferase</fullName>
    </recommendedName>
</protein>
<dbReference type="AlphaFoldDB" id="A0AAU7E6T3"/>
<sequence length="58" mass="6800">MQWDATQYLKFEQERNVAVFDLINKFENQSNINNILDLGCSPANSTQILQNSFKMLKF</sequence>
<organism evidence="1">
    <name type="scientific">Campylobacter sp. CCS1377</name>
    <dbReference type="NCBI Taxonomy" id="3158229"/>
    <lineage>
        <taxon>Bacteria</taxon>
        <taxon>Pseudomonadati</taxon>
        <taxon>Campylobacterota</taxon>
        <taxon>Epsilonproteobacteria</taxon>
        <taxon>Campylobacterales</taxon>
        <taxon>Campylobacteraceae</taxon>
        <taxon>Campylobacter</taxon>
    </lineage>
</organism>